<sequence>MARGGGLSTNERTKATATSGRFTTSNMRFSEYDAGNGTLATRNAYGDFDKDVMSRRGEEEEDNEVAPTPIAQIVQLGNGEQHFLPIPGFEHLLSEACLENLQLHILPRLQTKATPLSSRMYLGTGDLVLIYLIIVGVIYNQVASSSSRPTEQGAEKKTSSPSRSRGTKRSRSSAKLKTLEKQPAPPGRPLAKRIETKPTRTFFIADVDALKAYMFIRLKELRLKPLRKIVTEWINKADLFPNRRQWPYHHEIPSKTGNTKQPPEWTMYLSDVPYTEPAHLKEQSLIPLAIYILLAHQYPDQKGNRRINWVSKLEEKAKYACETLKDEEFFSGKPNPSYYRQMKVRATECILRDLFEQAKRYEDHVAQYQLYDGCESSDPESKKGIQVTWREIPLPTATGSRDTEGKAPPPPKRPRHVSERAAFDHGSGTEDGDSMYSGTSGSGTRAFSDVPELHSLEQQIDTVPNTPMLSPIKQDVEMERTLSSITNETLADSSPTFSHHSLPGHLSVNLPANLPTNVPVPQQHSDAMMNASTHNQYNNLPVPTQLTSMPPSPSTFYSNSFTSINPTPNTSFTSMDGSYTTEPLGDVKTETPSGIPPEPSYANQHFYGGPPYMTANPYRMEDQVFFGLPQFVPNQFAQASFNPATHSPPVFDTGYNGTGFLPEWPGRTQQYINHAPTAAVEEIKTEVMAGQNPFAPPPSEEGGYGRLGRMGAGLGPQNSVLHGLPH</sequence>
<name>A0A6A5WV99_9PLEO</name>
<gene>
    <name evidence="2" type="ORF">P154DRAFT_339460</name>
</gene>
<feature type="compositionally biased region" description="Polar residues" evidence="1">
    <location>
        <begin position="436"/>
        <end position="445"/>
    </location>
</feature>
<organism evidence="2 3">
    <name type="scientific">Amniculicola lignicola CBS 123094</name>
    <dbReference type="NCBI Taxonomy" id="1392246"/>
    <lineage>
        <taxon>Eukaryota</taxon>
        <taxon>Fungi</taxon>
        <taxon>Dikarya</taxon>
        <taxon>Ascomycota</taxon>
        <taxon>Pezizomycotina</taxon>
        <taxon>Dothideomycetes</taxon>
        <taxon>Pleosporomycetidae</taxon>
        <taxon>Pleosporales</taxon>
        <taxon>Amniculicolaceae</taxon>
        <taxon>Amniculicola</taxon>
    </lineage>
</organism>
<evidence type="ECO:0000313" key="2">
    <source>
        <dbReference type="EMBL" id="KAF2005507.1"/>
    </source>
</evidence>
<dbReference type="AlphaFoldDB" id="A0A6A5WV99"/>
<protein>
    <submittedName>
        <fullName evidence="2">Uncharacterized protein</fullName>
    </submittedName>
</protein>
<dbReference type="OrthoDB" id="5338458at2759"/>
<feature type="region of interest" description="Disordered" evidence="1">
    <location>
        <begin position="375"/>
        <end position="446"/>
    </location>
</feature>
<accession>A0A6A5WV99</accession>
<evidence type="ECO:0000313" key="3">
    <source>
        <dbReference type="Proteomes" id="UP000799779"/>
    </source>
</evidence>
<feature type="region of interest" description="Disordered" evidence="1">
    <location>
        <begin position="146"/>
        <end position="192"/>
    </location>
</feature>
<dbReference type="PANTHER" id="PTHR36102:SF1">
    <property type="entry name" value="YDR124W-LIKE HELICAL BUNDLE DOMAIN-CONTAINING PROTEIN"/>
    <property type="match status" value="1"/>
</dbReference>
<evidence type="ECO:0000256" key="1">
    <source>
        <dbReference type="SAM" id="MobiDB-lite"/>
    </source>
</evidence>
<keyword evidence="3" id="KW-1185">Reference proteome</keyword>
<feature type="compositionally biased region" description="Basic residues" evidence="1">
    <location>
        <begin position="165"/>
        <end position="174"/>
    </location>
</feature>
<dbReference type="Proteomes" id="UP000799779">
    <property type="component" value="Unassembled WGS sequence"/>
</dbReference>
<feature type="region of interest" description="Disordered" evidence="1">
    <location>
        <begin position="1"/>
        <end position="23"/>
    </location>
</feature>
<dbReference type="PANTHER" id="PTHR36102">
    <property type="entry name" value="CHROMOSOME 10, WHOLE GENOME SHOTGUN SEQUENCE"/>
    <property type="match status" value="1"/>
</dbReference>
<dbReference type="EMBL" id="ML977563">
    <property type="protein sequence ID" value="KAF2005507.1"/>
    <property type="molecule type" value="Genomic_DNA"/>
</dbReference>
<dbReference type="InterPro" id="IPR021264">
    <property type="entry name" value="AFUB_079030/YDR124W-like"/>
</dbReference>
<proteinExistence type="predicted"/>
<reference evidence="2" key="1">
    <citation type="journal article" date="2020" name="Stud. Mycol.">
        <title>101 Dothideomycetes genomes: a test case for predicting lifestyles and emergence of pathogens.</title>
        <authorList>
            <person name="Haridas S."/>
            <person name="Albert R."/>
            <person name="Binder M."/>
            <person name="Bloem J."/>
            <person name="Labutti K."/>
            <person name="Salamov A."/>
            <person name="Andreopoulos B."/>
            <person name="Baker S."/>
            <person name="Barry K."/>
            <person name="Bills G."/>
            <person name="Bluhm B."/>
            <person name="Cannon C."/>
            <person name="Castanera R."/>
            <person name="Culley D."/>
            <person name="Daum C."/>
            <person name="Ezra D."/>
            <person name="Gonzalez J."/>
            <person name="Henrissat B."/>
            <person name="Kuo A."/>
            <person name="Liang C."/>
            <person name="Lipzen A."/>
            <person name="Lutzoni F."/>
            <person name="Magnuson J."/>
            <person name="Mondo S."/>
            <person name="Nolan M."/>
            <person name="Ohm R."/>
            <person name="Pangilinan J."/>
            <person name="Park H.-J."/>
            <person name="Ramirez L."/>
            <person name="Alfaro M."/>
            <person name="Sun H."/>
            <person name="Tritt A."/>
            <person name="Yoshinaga Y."/>
            <person name="Zwiers L.-H."/>
            <person name="Turgeon B."/>
            <person name="Goodwin S."/>
            <person name="Spatafora J."/>
            <person name="Crous P."/>
            <person name="Grigoriev I."/>
        </authorList>
    </citation>
    <scope>NUCLEOTIDE SEQUENCE</scope>
    <source>
        <strain evidence="2">CBS 123094</strain>
    </source>
</reference>